<dbReference type="OrthoDB" id="4018542at2759"/>
<evidence type="ECO:0000256" key="1">
    <source>
        <dbReference type="SAM" id="MobiDB-lite"/>
    </source>
</evidence>
<dbReference type="HOGENOM" id="CLU_240775_0_0_1"/>
<dbReference type="GO" id="GO:0005634">
    <property type="term" value="C:nucleus"/>
    <property type="evidence" value="ECO:0007669"/>
    <property type="project" value="InterPro"/>
</dbReference>
<feature type="region of interest" description="Disordered" evidence="1">
    <location>
        <begin position="194"/>
        <end position="248"/>
    </location>
</feature>
<feature type="compositionally biased region" description="Basic residues" evidence="1">
    <location>
        <begin position="446"/>
        <end position="455"/>
    </location>
</feature>
<dbReference type="GeneID" id="18875058"/>
<dbReference type="InterPro" id="IPR019021">
    <property type="entry name" value="Mms22"/>
</dbReference>
<feature type="compositionally biased region" description="Polar residues" evidence="1">
    <location>
        <begin position="227"/>
        <end position="238"/>
    </location>
</feature>
<feature type="compositionally biased region" description="Basic and acidic residues" evidence="1">
    <location>
        <begin position="194"/>
        <end position="203"/>
    </location>
</feature>
<reference evidence="2 3" key="1">
    <citation type="journal article" date="2011" name="Proc. Natl. Acad. Sci. U.S.A.">
        <title>Comparative genomics of xylose-fermenting fungi for enhanced biofuel production.</title>
        <authorList>
            <person name="Wohlbach D.J."/>
            <person name="Kuo A."/>
            <person name="Sato T.K."/>
            <person name="Potts K.M."/>
            <person name="Salamov A.A."/>
            <person name="LaButti K.M."/>
            <person name="Sun H."/>
            <person name="Clum A."/>
            <person name="Pangilinan J.L."/>
            <person name="Lindquist E.A."/>
            <person name="Lucas S."/>
            <person name="Lapidus A."/>
            <person name="Jin M."/>
            <person name="Gunawan C."/>
            <person name="Balan V."/>
            <person name="Dale B.E."/>
            <person name="Jeffries T.W."/>
            <person name="Zinkel R."/>
            <person name="Barry K.W."/>
            <person name="Grigoriev I.V."/>
            <person name="Gasch A.P."/>
        </authorList>
    </citation>
    <scope>NUCLEOTIDE SEQUENCE [LARGE SCALE GENOMIC DNA]</scope>
    <source>
        <strain evidence="3">NRRL Y-27907 / 11-Y1</strain>
    </source>
</reference>
<dbReference type="EMBL" id="GL996500">
    <property type="protein sequence ID" value="EGW34571.1"/>
    <property type="molecule type" value="Genomic_DNA"/>
</dbReference>
<dbReference type="KEGG" id="spaa:SPAPADRAFT_65695"/>
<sequence>MSYECISDSEEEESSHLVISPQLLENNLHTLSPNKRSTTRDRLRQYLQQNASVQEQLIEVNPPVSDISSSELPTVTMIPSHHSPQTTELDEDSHHLQTYINSRATSTRRGLRKRNFASTHPYLSDQAHYLGLCDISYLNELYDENNQDLDVIVKYLNYNYMKMKERYRGDEKYRHKNFYTILGRGLNSLRTEENQGETYHDTQVESQSETQWHKEQDSISGFMNDLFSDSDQDNYSQSEDSDLEPIPTHKHHSLVIEDDEEQSDSELSDSDALVRVGGRIRKEKSILRGALPESAKRLSIYKAPAYKRKTKSTPKQMDYRKGMAIRKSAPKHRSIPEFTGFVDDSITYDTSNELYHELYNQPEDEPILERLESDPPSMYDAVVLSESSSSDNESGDESDIFEYGHPDIDTHTDAIDLTNITDDEFGEVQERDSINMMLATGERRHGPNTKKKHRSTQSTLPTAYRPPTYGSSANTSSAHTSSAYGSSSTVRNATNNTSRKRLNSSHSSSTSTKTRKQNPQSYGRLQVKSISPATNQRKKHKSQKKNGIIDTYLSKNPKDLFANDYLFSRQPILSTTTIEAESETRFVKEPIHSGERNHNNNSLSKPLLNSIDLAKIIELAQGKSYTLAKDTVNITFLNETYTLSLVDIQRSTSTNERLLTQLAKTTKSFNVPLELFSQAVSECIKGLIEWALVLQRSFSTREWKLLDICYNSLVKSVVIPISFKLQHMPYFMLLYYTVSNIALFQGGSPVDLNDFIKRYAQSYWKLYFDRFSIYETFDEDESFTVHCMLVNRNLWWESIVSTLQNYDSPNSSTLLEPLFQLCSNTNNKGYSWVPVSILFDKHDNSTNIDFCYRYIETIYMLNQRKDWPIDEKVILQIYRSIAARKFANFTDEIEVPDLLGRVRTRYDIPDSSFFERFMQFLYWYVSGISHAQTVKKLITKLFISSKFQYVNDKTHRVMFINRLNFVVLLSQLSNSVDLGNQICGLFEAIEQPKDVELFKLGMSSLIVLCQVAVSTHSKLPIDAMVIFIKFCVHNFFTVSGTFRLWNRFIHLFKDKIVKNLNANQMIQVLGLSKGLHIDMPDLIWQDLLEMFAHICPVSTPVSQTCKVIQGLVDLLERVLHRQMGRIPLPSLQEETRVCTLIESCIANWIKFSALLPGTNWEKLVLQTFPYTGNHASREKFSIYFYFNVLQYHNLKGCQELVGRCVIRELMLYNPSKYLSSILKVLEREKWGLFALSNEIDVRYLIQHSRHIIVNNIIDNLSKSRMKSSEKLRYVNEIQKVVNSELDKYYSCNWYKEFCVRVVKCIQIQCQDFIDDATGKSLSSLSSKLGISQLELSQFKIHKMPILDKLRMFHIDFVNAVHFGRDVLEILDKFVMGGVDVLYHLMSVYLEAISARQYDKWKLVYELLKYFDTNYQECQG</sequence>
<feature type="compositionally biased region" description="Low complexity" evidence="1">
    <location>
        <begin position="471"/>
        <end position="489"/>
    </location>
</feature>
<feature type="region of interest" description="Disordered" evidence="1">
    <location>
        <begin position="440"/>
        <end position="550"/>
    </location>
</feature>
<dbReference type="GO" id="GO:0031297">
    <property type="term" value="P:replication fork processing"/>
    <property type="evidence" value="ECO:0007669"/>
    <property type="project" value="InterPro"/>
</dbReference>
<proteinExistence type="predicted"/>
<keyword evidence="3" id="KW-1185">Reference proteome</keyword>
<gene>
    <name evidence="2" type="ORF">SPAPADRAFT_65695</name>
</gene>
<evidence type="ECO:0000313" key="3">
    <source>
        <dbReference type="Proteomes" id="UP000000709"/>
    </source>
</evidence>
<organism evidence="3">
    <name type="scientific">Spathaspora passalidarum (strain NRRL Y-27907 / 11-Y1)</name>
    <dbReference type="NCBI Taxonomy" id="619300"/>
    <lineage>
        <taxon>Eukaryota</taxon>
        <taxon>Fungi</taxon>
        <taxon>Dikarya</taxon>
        <taxon>Ascomycota</taxon>
        <taxon>Saccharomycotina</taxon>
        <taxon>Pichiomycetes</taxon>
        <taxon>Debaryomycetaceae</taxon>
        <taxon>Spathaspora</taxon>
    </lineage>
</organism>
<dbReference type="eggNOG" id="ENOG502SF90">
    <property type="taxonomic scope" value="Eukaryota"/>
</dbReference>
<feature type="region of interest" description="Disordered" evidence="1">
    <location>
        <begin position="384"/>
        <end position="406"/>
    </location>
</feature>
<dbReference type="InParanoid" id="G3AJB2"/>
<evidence type="ECO:0000313" key="2">
    <source>
        <dbReference type="EMBL" id="EGW34571.1"/>
    </source>
</evidence>
<dbReference type="RefSeq" id="XP_007374155.1">
    <property type="nucleotide sequence ID" value="XM_007374093.1"/>
</dbReference>
<name>G3AJB2_SPAPN</name>
<dbReference type="Proteomes" id="UP000000709">
    <property type="component" value="Unassembled WGS sequence"/>
</dbReference>
<dbReference type="OMA" id="YINHMLA"/>
<protein>
    <submittedName>
        <fullName evidence="2">Uncharacterized protein</fullName>
    </submittedName>
</protein>
<feature type="compositionally biased region" description="Polar residues" evidence="1">
    <location>
        <begin position="517"/>
        <end position="535"/>
    </location>
</feature>
<accession>G3AJB2</accession>
<dbReference type="Pfam" id="PF09462">
    <property type="entry name" value="Mus7"/>
    <property type="match status" value="2"/>
</dbReference>
<dbReference type="GO" id="GO:0006281">
    <property type="term" value="P:DNA repair"/>
    <property type="evidence" value="ECO:0007669"/>
    <property type="project" value="InterPro"/>
</dbReference>